<proteinExistence type="predicted"/>
<dbReference type="Proteomes" id="UP001057877">
    <property type="component" value="Chromosome"/>
</dbReference>
<dbReference type="SMART" id="SM00422">
    <property type="entry name" value="HTH_MERR"/>
    <property type="match status" value="1"/>
</dbReference>
<dbReference type="InterPro" id="IPR009061">
    <property type="entry name" value="DNA-bd_dom_put_sf"/>
</dbReference>
<dbReference type="EMBL" id="CP091430">
    <property type="protein sequence ID" value="UVI29473.1"/>
    <property type="molecule type" value="Genomic_DNA"/>
</dbReference>
<dbReference type="PANTHER" id="PTHR30204:SF93">
    <property type="entry name" value="HTH MERR-TYPE DOMAIN-CONTAINING PROTEIN"/>
    <property type="match status" value="1"/>
</dbReference>
<dbReference type="InterPro" id="IPR047057">
    <property type="entry name" value="MerR_fam"/>
</dbReference>
<name>A0ABY5SAZ6_9BACL</name>
<dbReference type="Gene3D" id="1.10.1660.10">
    <property type="match status" value="1"/>
</dbReference>
<feature type="domain" description="HTH merR-type" evidence="2">
    <location>
        <begin position="3"/>
        <end position="76"/>
    </location>
</feature>
<dbReference type="Pfam" id="PF13411">
    <property type="entry name" value="MerR_1"/>
    <property type="match status" value="1"/>
</dbReference>
<dbReference type="InterPro" id="IPR000551">
    <property type="entry name" value="MerR-type_HTH_dom"/>
</dbReference>
<dbReference type="RefSeq" id="WP_258385562.1">
    <property type="nucleotide sequence ID" value="NZ_CP091430.1"/>
</dbReference>
<keyword evidence="4" id="KW-1185">Reference proteome</keyword>
<evidence type="ECO:0000313" key="3">
    <source>
        <dbReference type="EMBL" id="UVI29473.1"/>
    </source>
</evidence>
<evidence type="ECO:0000259" key="2">
    <source>
        <dbReference type="PROSITE" id="PS50937"/>
    </source>
</evidence>
<sequence length="138" mass="15791">MNHYTAKQLADILQHDDSKINLRTIRYYTQIGMLPPLALSGNKRVYTAQHLHYLRAILTLSRTGETLASIQERLQALSMEEIVKIGDQLHLYRPGRVLENEILRISEDVLLTISPKISAETRQKVIESVSRVLQEDGQ</sequence>
<accession>A0ABY5SAZ6</accession>
<dbReference type="SUPFAM" id="SSF46955">
    <property type="entry name" value="Putative DNA-binding domain"/>
    <property type="match status" value="1"/>
</dbReference>
<dbReference type="PROSITE" id="PS50937">
    <property type="entry name" value="HTH_MERR_2"/>
    <property type="match status" value="1"/>
</dbReference>
<evidence type="ECO:0000313" key="4">
    <source>
        <dbReference type="Proteomes" id="UP001057877"/>
    </source>
</evidence>
<reference evidence="3" key="1">
    <citation type="submission" date="2022-01" db="EMBL/GenBank/DDBJ databases">
        <title>Paenibacillus spongiae sp. nov., isolated from marine sponge.</title>
        <authorList>
            <person name="Li Z."/>
            <person name="Zhang M."/>
        </authorList>
    </citation>
    <scope>NUCLEOTIDE SEQUENCE</scope>
    <source>
        <strain evidence="3">PHS-Z3</strain>
    </source>
</reference>
<dbReference type="PANTHER" id="PTHR30204">
    <property type="entry name" value="REDOX-CYCLING DRUG-SENSING TRANSCRIPTIONAL ACTIVATOR SOXR"/>
    <property type="match status" value="1"/>
</dbReference>
<evidence type="ECO:0000256" key="1">
    <source>
        <dbReference type="ARBA" id="ARBA00023125"/>
    </source>
</evidence>
<gene>
    <name evidence="3" type="ORF">L1F29_29320</name>
</gene>
<dbReference type="CDD" id="cd00592">
    <property type="entry name" value="HTH_MerR-like"/>
    <property type="match status" value="1"/>
</dbReference>
<protein>
    <submittedName>
        <fullName evidence="3">MerR family transcriptional regulator</fullName>
    </submittedName>
</protein>
<organism evidence="3 4">
    <name type="scientific">Paenibacillus spongiae</name>
    <dbReference type="NCBI Taxonomy" id="2909671"/>
    <lineage>
        <taxon>Bacteria</taxon>
        <taxon>Bacillati</taxon>
        <taxon>Bacillota</taxon>
        <taxon>Bacilli</taxon>
        <taxon>Bacillales</taxon>
        <taxon>Paenibacillaceae</taxon>
        <taxon>Paenibacillus</taxon>
    </lineage>
</organism>
<keyword evidence="1" id="KW-0238">DNA-binding</keyword>